<comment type="caution">
    <text evidence="5">The sequence shown here is derived from an EMBL/GenBank/DDBJ whole genome shotgun (WGS) entry which is preliminary data.</text>
</comment>
<dbReference type="AlphaFoldDB" id="A0A1Y1JGD5"/>
<evidence type="ECO:0000256" key="3">
    <source>
        <dbReference type="SAM" id="MobiDB-lite"/>
    </source>
</evidence>
<feature type="domain" description="Ribosomal protein eL8/eL30/eS12/Gadd45" evidence="4">
    <location>
        <begin position="87"/>
        <end position="176"/>
    </location>
</feature>
<dbReference type="SUPFAM" id="SSF55315">
    <property type="entry name" value="L30e-like"/>
    <property type="match status" value="1"/>
</dbReference>
<dbReference type="Proteomes" id="UP000195521">
    <property type="component" value="Unassembled WGS sequence"/>
</dbReference>
<dbReference type="Pfam" id="PF01248">
    <property type="entry name" value="Ribosomal_L7Ae"/>
    <property type="match status" value="1"/>
</dbReference>
<dbReference type="OMA" id="PIDIICH"/>
<sequence>MEKDEGGGDQSDKNSGAEERVEENDGKPKKNYDKMVEEIKNENSKCFISKISEPLLKKKYYKYFLKILDYACYAKASATQIIKTNESIDQQQKKILKTKFVIIGLTQVIKAIRKGTQGIVILAIDIFPIDIICHVPVFCEEHRIPYTFVTTKNKLARLCKLKRSITCLFLPKPNNDITNFEDIVNKFSNKNKITNYSKLYDKLLVAVKKNHPFFQS</sequence>
<dbReference type="GO" id="GO:0005840">
    <property type="term" value="C:ribosome"/>
    <property type="evidence" value="ECO:0007669"/>
    <property type="project" value="UniProtKB-KW"/>
</dbReference>
<dbReference type="RefSeq" id="XP_028542411.1">
    <property type="nucleotide sequence ID" value="XM_028686610.1"/>
</dbReference>
<dbReference type="InterPro" id="IPR029064">
    <property type="entry name" value="Ribosomal_eL30-like_sf"/>
</dbReference>
<dbReference type="GO" id="GO:1990904">
    <property type="term" value="C:ribonucleoprotein complex"/>
    <property type="evidence" value="ECO:0007669"/>
    <property type="project" value="UniProtKB-KW"/>
</dbReference>
<dbReference type="InterPro" id="IPR018492">
    <property type="entry name" value="Ribosomal_eL8/Nhp2"/>
</dbReference>
<evidence type="ECO:0000256" key="1">
    <source>
        <dbReference type="ARBA" id="ARBA00007337"/>
    </source>
</evidence>
<dbReference type="EMBL" id="BDQF01000006">
    <property type="protein sequence ID" value="GAW79822.1"/>
    <property type="molecule type" value="Genomic_DNA"/>
</dbReference>
<dbReference type="PRINTS" id="PR00881">
    <property type="entry name" value="L7ARS6FAMILY"/>
</dbReference>
<evidence type="ECO:0000313" key="5">
    <source>
        <dbReference type="EMBL" id="GAW79822.1"/>
    </source>
</evidence>
<keyword evidence="2" id="KW-0687">Ribonucleoprotein</keyword>
<feature type="region of interest" description="Disordered" evidence="3">
    <location>
        <begin position="1"/>
        <end position="32"/>
    </location>
</feature>
<evidence type="ECO:0000259" key="4">
    <source>
        <dbReference type="Pfam" id="PF01248"/>
    </source>
</evidence>
<dbReference type="Gene3D" id="3.30.1330.30">
    <property type="match status" value="1"/>
</dbReference>
<reference evidence="6" key="1">
    <citation type="submission" date="2017-04" db="EMBL/GenBank/DDBJ databases">
        <title>Plasmodium gonderi genome.</title>
        <authorList>
            <person name="Arisue N."/>
            <person name="Honma H."/>
            <person name="Kawai S."/>
            <person name="Tougan T."/>
            <person name="Tanabe K."/>
            <person name="Horii T."/>
        </authorList>
    </citation>
    <scope>NUCLEOTIDE SEQUENCE [LARGE SCALE GENOMIC DNA]</scope>
    <source>
        <strain evidence="6">ATCC 30045</strain>
    </source>
</reference>
<gene>
    <name evidence="5" type="ORF">PGO_052320</name>
</gene>
<proteinExistence type="inferred from homology"/>
<dbReference type="GeneID" id="39746534"/>
<dbReference type="InterPro" id="IPR004038">
    <property type="entry name" value="Ribosomal_eL8/eL30/eS12/Gad45"/>
</dbReference>
<dbReference type="OrthoDB" id="5364946at2759"/>
<name>A0A1Y1JGD5_PLAGO</name>
<keyword evidence="5" id="KW-0689">Ribosomal protein</keyword>
<evidence type="ECO:0000313" key="6">
    <source>
        <dbReference type="Proteomes" id="UP000195521"/>
    </source>
</evidence>
<keyword evidence="6" id="KW-1185">Reference proteome</keyword>
<accession>A0A1Y1JGD5</accession>
<evidence type="ECO:0000256" key="2">
    <source>
        <dbReference type="ARBA" id="ARBA00023274"/>
    </source>
</evidence>
<organism evidence="5 6">
    <name type="scientific">Plasmodium gonderi</name>
    <dbReference type="NCBI Taxonomy" id="77519"/>
    <lineage>
        <taxon>Eukaryota</taxon>
        <taxon>Sar</taxon>
        <taxon>Alveolata</taxon>
        <taxon>Apicomplexa</taxon>
        <taxon>Aconoidasida</taxon>
        <taxon>Haemosporida</taxon>
        <taxon>Plasmodiidae</taxon>
        <taxon>Plasmodium</taxon>
        <taxon>Plasmodium (Plasmodium)</taxon>
    </lineage>
</organism>
<protein>
    <submittedName>
        <fullName evidence="5">Ribosomal protein L7Ae-related protein</fullName>
    </submittedName>
</protein>
<comment type="similarity">
    <text evidence="1">Belongs to the eukaryotic ribosomal protein eL8 family.</text>
</comment>